<dbReference type="EMBL" id="PDNU01000092">
    <property type="protein sequence ID" value="PHK92894.1"/>
    <property type="molecule type" value="Genomic_DNA"/>
</dbReference>
<name>A0A2C7A791_9PROT</name>
<comment type="caution">
    <text evidence="1">The sequence shown here is derived from an EMBL/GenBank/DDBJ whole genome shotgun (WGS) entry which is preliminary data.</text>
</comment>
<organism evidence="1 2">
    <name type="scientific">Teichococcus rhizosphaerae</name>
    <dbReference type="NCBI Taxonomy" id="1335062"/>
    <lineage>
        <taxon>Bacteria</taxon>
        <taxon>Pseudomonadati</taxon>
        <taxon>Pseudomonadota</taxon>
        <taxon>Alphaproteobacteria</taxon>
        <taxon>Acetobacterales</taxon>
        <taxon>Roseomonadaceae</taxon>
        <taxon>Roseomonas</taxon>
    </lineage>
</organism>
<evidence type="ECO:0000313" key="2">
    <source>
        <dbReference type="Proteomes" id="UP000223527"/>
    </source>
</evidence>
<dbReference type="Proteomes" id="UP000223527">
    <property type="component" value="Unassembled WGS sequence"/>
</dbReference>
<dbReference type="AlphaFoldDB" id="A0A2C7A791"/>
<dbReference type="RefSeq" id="WP_099097515.1">
    <property type="nucleotide sequence ID" value="NZ_PDNU01000092.1"/>
</dbReference>
<evidence type="ECO:0000313" key="1">
    <source>
        <dbReference type="EMBL" id="PHK92894.1"/>
    </source>
</evidence>
<gene>
    <name evidence="1" type="ORF">CR162_21520</name>
</gene>
<sequence>MSVSLTRVVGTALNLGNAIGRAVDGSSTGVTLAGVALEGFESPSSMPWGGEQRHARFDFPGGGRTVQALGWSEKDVQFQGTFFGPDAVSKARRLEAAAKRGAAEILTWSDFWRTVLIVGFEADYTTSGLLVPYRVSCVVIPTPEPVREPGFMEKLGNDVATGLGLTDITATLSTARAYLGKAKDIMDAAAPFIPSQAVRVTSALKAATSAVDGTKMVAEGKLGGFATLAAAGQGFSSMVSATGNKGKDASTAILQLRAAARAEAAAVAVLANIKRAENSVAKVVEEN</sequence>
<proteinExistence type="predicted"/>
<reference evidence="1 2" key="1">
    <citation type="submission" date="2017-10" db="EMBL/GenBank/DDBJ databases">
        <authorList>
            <person name="Banno H."/>
            <person name="Chua N.-H."/>
        </authorList>
    </citation>
    <scope>NUCLEOTIDE SEQUENCE [LARGE SCALE GENOMIC DNA]</scope>
    <source>
        <strain evidence="1 2">YW11</strain>
    </source>
</reference>
<dbReference type="OrthoDB" id="8258232at2"/>
<accession>A0A2C7A791</accession>
<keyword evidence="2" id="KW-1185">Reference proteome</keyword>
<protein>
    <submittedName>
        <fullName evidence="1">Uncharacterized protein</fullName>
    </submittedName>
</protein>